<reference evidence="3 4" key="1">
    <citation type="journal article" date="2015" name="Genome Biol. Evol.">
        <title>Phylogenomic analyses indicate that early fungi evolved digesting cell walls of algal ancestors of land plants.</title>
        <authorList>
            <person name="Chang Y."/>
            <person name="Wang S."/>
            <person name="Sekimoto S."/>
            <person name="Aerts A.L."/>
            <person name="Choi C."/>
            <person name="Clum A."/>
            <person name="LaButti K.M."/>
            <person name="Lindquist E.A."/>
            <person name="Yee Ngan C."/>
            <person name="Ohm R.A."/>
            <person name="Salamov A.A."/>
            <person name="Grigoriev I.V."/>
            <person name="Spatafora J.W."/>
            <person name="Berbee M.L."/>
        </authorList>
    </citation>
    <scope>NUCLEOTIDE SEQUENCE [LARGE SCALE GENOMIC DNA]</scope>
    <source>
        <strain evidence="3 4">NRRL 28638</strain>
    </source>
</reference>
<dbReference type="EMBL" id="KQ964424">
    <property type="protein sequence ID" value="KXN74412.1"/>
    <property type="molecule type" value="Genomic_DNA"/>
</dbReference>
<evidence type="ECO:0000256" key="1">
    <source>
        <dbReference type="SAM" id="MobiDB-lite"/>
    </source>
</evidence>
<dbReference type="AlphaFoldDB" id="A0A137PHF2"/>
<keyword evidence="4" id="KW-1185">Reference proteome</keyword>
<accession>A0A137PHF2</accession>
<gene>
    <name evidence="3" type="ORF">CONCODRAFT_14891</name>
</gene>
<feature type="chain" id="PRO_5007294925" evidence="2">
    <location>
        <begin position="19"/>
        <end position="148"/>
    </location>
</feature>
<feature type="region of interest" description="Disordered" evidence="1">
    <location>
        <begin position="92"/>
        <end position="113"/>
    </location>
</feature>
<feature type="compositionally biased region" description="Low complexity" evidence="1">
    <location>
        <begin position="96"/>
        <end position="113"/>
    </location>
</feature>
<protein>
    <submittedName>
        <fullName evidence="3">Uncharacterized protein</fullName>
    </submittedName>
</protein>
<organism evidence="3 4">
    <name type="scientific">Conidiobolus coronatus (strain ATCC 28846 / CBS 209.66 / NRRL 28638)</name>
    <name type="common">Delacroixia coronata</name>
    <dbReference type="NCBI Taxonomy" id="796925"/>
    <lineage>
        <taxon>Eukaryota</taxon>
        <taxon>Fungi</taxon>
        <taxon>Fungi incertae sedis</taxon>
        <taxon>Zoopagomycota</taxon>
        <taxon>Entomophthoromycotina</taxon>
        <taxon>Entomophthoromycetes</taxon>
        <taxon>Entomophthorales</taxon>
        <taxon>Ancylistaceae</taxon>
        <taxon>Conidiobolus</taxon>
    </lineage>
</organism>
<name>A0A137PHF2_CONC2</name>
<proteinExistence type="predicted"/>
<sequence length="148" mass="15692">MKLINLSFIATTLLSISAQNDDCSRVFSIAYEADPNGGQFCVKKTIEVENVSRSCLYNKGATTGCMRSAFYFAILQGTEENARTAAKECQCGENKSSSSATVPSPTTISTTSQTIESSSSAVFAITTTTTSVNTYPTSSPGPVKRVVN</sequence>
<evidence type="ECO:0000313" key="3">
    <source>
        <dbReference type="EMBL" id="KXN74412.1"/>
    </source>
</evidence>
<keyword evidence="2" id="KW-0732">Signal</keyword>
<feature type="signal peptide" evidence="2">
    <location>
        <begin position="1"/>
        <end position="18"/>
    </location>
</feature>
<dbReference type="Proteomes" id="UP000070444">
    <property type="component" value="Unassembled WGS sequence"/>
</dbReference>
<evidence type="ECO:0000256" key="2">
    <source>
        <dbReference type="SAM" id="SignalP"/>
    </source>
</evidence>
<evidence type="ECO:0000313" key="4">
    <source>
        <dbReference type="Proteomes" id="UP000070444"/>
    </source>
</evidence>